<evidence type="ECO:0000313" key="3">
    <source>
        <dbReference type="Proteomes" id="UP000823775"/>
    </source>
</evidence>
<proteinExistence type="predicted"/>
<comment type="caution">
    <text evidence="2">The sequence shown here is derived from an EMBL/GenBank/DDBJ whole genome shotgun (WGS) entry which is preliminary data.</text>
</comment>
<sequence length="198" mass="22280">MVDFEEIVEPLSPMSSELVKENQEIDDEEINYDDLKRRMWKDRMRMQMFKASKRDMINSASAAASSLVLDLDDESSDSESWKEQSPFKEDVKSSRFHPQEKVRFEQNAPAVIAAFLPKIVEIVFGSSFMHGSLLHDLQDTTLGSSFLPLCNIASLTKEIPLDKRPGFPTLVANRGGSLSGLIPRVLTRTRTTALQEAS</sequence>
<name>A0ABS8TC47_DATST</name>
<keyword evidence="3" id="KW-1185">Reference proteome</keyword>
<gene>
    <name evidence="2" type="ORF">HAX54_007643</name>
</gene>
<dbReference type="PANTHER" id="PTHR33305:SF29">
    <property type="entry name" value="ETHYLENE INSENSITIVE 3-LIKE 5 PROTEIN"/>
    <property type="match status" value="1"/>
</dbReference>
<feature type="region of interest" description="Disordered" evidence="1">
    <location>
        <begin position="75"/>
        <end position="94"/>
    </location>
</feature>
<dbReference type="InterPro" id="IPR006957">
    <property type="entry name" value="EIN3"/>
</dbReference>
<evidence type="ECO:0000313" key="2">
    <source>
        <dbReference type="EMBL" id="MCD7469025.1"/>
    </source>
</evidence>
<protein>
    <submittedName>
        <fullName evidence="2">Uncharacterized protein</fullName>
    </submittedName>
</protein>
<evidence type="ECO:0000256" key="1">
    <source>
        <dbReference type="SAM" id="MobiDB-lite"/>
    </source>
</evidence>
<dbReference type="EMBL" id="JACEIK010001394">
    <property type="protein sequence ID" value="MCD7469025.1"/>
    <property type="molecule type" value="Genomic_DNA"/>
</dbReference>
<organism evidence="2 3">
    <name type="scientific">Datura stramonium</name>
    <name type="common">Jimsonweed</name>
    <name type="synonym">Common thornapple</name>
    <dbReference type="NCBI Taxonomy" id="4076"/>
    <lineage>
        <taxon>Eukaryota</taxon>
        <taxon>Viridiplantae</taxon>
        <taxon>Streptophyta</taxon>
        <taxon>Embryophyta</taxon>
        <taxon>Tracheophyta</taxon>
        <taxon>Spermatophyta</taxon>
        <taxon>Magnoliopsida</taxon>
        <taxon>eudicotyledons</taxon>
        <taxon>Gunneridae</taxon>
        <taxon>Pentapetalae</taxon>
        <taxon>asterids</taxon>
        <taxon>lamiids</taxon>
        <taxon>Solanales</taxon>
        <taxon>Solanaceae</taxon>
        <taxon>Solanoideae</taxon>
        <taxon>Datureae</taxon>
        <taxon>Datura</taxon>
    </lineage>
</organism>
<reference evidence="2 3" key="1">
    <citation type="journal article" date="2021" name="BMC Genomics">
        <title>Datura genome reveals duplications of psychoactive alkaloid biosynthetic genes and high mutation rate following tissue culture.</title>
        <authorList>
            <person name="Rajewski A."/>
            <person name="Carter-House D."/>
            <person name="Stajich J."/>
            <person name="Litt A."/>
        </authorList>
    </citation>
    <scope>NUCLEOTIDE SEQUENCE [LARGE SCALE GENOMIC DNA]</scope>
    <source>
        <strain evidence="2">AR-01</strain>
    </source>
</reference>
<dbReference type="Proteomes" id="UP000823775">
    <property type="component" value="Unassembled WGS sequence"/>
</dbReference>
<accession>A0ABS8TC47</accession>
<dbReference type="PANTHER" id="PTHR33305">
    <property type="entry name" value="ETHYLENE INSENSITIVE 3-LIKE 2 PROTEIN"/>
    <property type="match status" value="1"/>
</dbReference>
<feature type="compositionally biased region" description="Basic and acidic residues" evidence="1">
    <location>
        <begin position="79"/>
        <end position="94"/>
    </location>
</feature>